<organism evidence="18 19">
    <name type="scientific">Candidatus Aphodousia faecigallinarum</name>
    <dbReference type="NCBI Taxonomy" id="2840677"/>
    <lineage>
        <taxon>Bacteria</taxon>
        <taxon>Pseudomonadati</taxon>
        <taxon>Pseudomonadota</taxon>
        <taxon>Betaproteobacteria</taxon>
        <taxon>Burkholderiales</taxon>
        <taxon>Sutterellaceae</taxon>
        <taxon>Sutterellaceae incertae sedis</taxon>
        <taxon>Candidatus Aphodousia</taxon>
    </lineage>
</organism>
<dbReference type="AlphaFoldDB" id="A0A9D1IH93"/>
<dbReference type="InterPro" id="IPR030389">
    <property type="entry name" value="G_FEOB_dom"/>
</dbReference>
<dbReference type="NCBIfam" id="TIGR00437">
    <property type="entry name" value="feoB"/>
    <property type="match status" value="1"/>
</dbReference>
<evidence type="ECO:0000313" key="19">
    <source>
        <dbReference type="Proteomes" id="UP000824083"/>
    </source>
</evidence>
<evidence type="ECO:0000256" key="7">
    <source>
        <dbReference type="ARBA" id="ARBA00022741"/>
    </source>
</evidence>
<evidence type="ECO:0000256" key="5">
    <source>
        <dbReference type="ARBA" id="ARBA00022519"/>
    </source>
</evidence>
<dbReference type="EMBL" id="DVMY01000034">
    <property type="protein sequence ID" value="HIU37023.1"/>
    <property type="molecule type" value="Genomic_DNA"/>
</dbReference>
<reference evidence="18" key="2">
    <citation type="journal article" date="2021" name="PeerJ">
        <title>Extensive microbial diversity within the chicken gut microbiome revealed by metagenomics and culture.</title>
        <authorList>
            <person name="Gilroy R."/>
            <person name="Ravi A."/>
            <person name="Getino M."/>
            <person name="Pursley I."/>
            <person name="Horton D.L."/>
            <person name="Alikhan N.F."/>
            <person name="Baker D."/>
            <person name="Gharbi K."/>
            <person name="Hall N."/>
            <person name="Watson M."/>
            <person name="Adriaenssens E.M."/>
            <person name="Foster-Nyarko E."/>
            <person name="Jarju S."/>
            <person name="Secka A."/>
            <person name="Antonio M."/>
            <person name="Oren A."/>
            <person name="Chaudhuri R.R."/>
            <person name="La Ragione R."/>
            <person name="Hildebrand F."/>
            <person name="Pallen M.J."/>
        </authorList>
    </citation>
    <scope>NUCLEOTIDE SEQUENCE</scope>
    <source>
        <strain evidence="18">7463</strain>
    </source>
</reference>
<feature type="transmembrane region" description="Helical" evidence="16">
    <location>
        <begin position="466"/>
        <end position="490"/>
    </location>
</feature>
<evidence type="ECO:0000256" key="16">
    <source>
        <dbReference type="RuleBase" id="RU362098"/>
    </source>
</evidence>
<dbReference type="GO" id="GO:0046914">
    <property type="term" value="F:transition metal ion binding"/>
    <property type="evidence" value="ECO:0007669"/>
    <property type="project" value="InterPro"/>
</dbReference>
<dbReference type="Gene3D" id="2.30.30.90">
    <property type="match status" value="1"/>
</dbReference>
<evidence type="ECO:0000256" key="13">
    <source>
        <dbReference type="NCBIfam" id="TIGR00437"/>
    </source>
</evidence>
<keyword evidence="15" id="KW-0479">Metal-binding</keyword>
<dbReference type="InterPro" id="IPR011642">
    <property type="entry name" value="Gate_dom"/>
</dbReference>
<dbReference type="Pfam" id="PF07670">
    <property type="entry name" value="Gate"/>
    <property type="match status" value="2"/>
</dbReference>
<keyword evidence="4 16" id="KW-0410">Iron transport</keyword>
<keyword evidence="10" id="KW-0406">Ion transport</keyword>
<feature type="binding site" evidence="14">
    <location>
        <begin position="124"/>
        <end position="131"/>
    </location>
    <ligand>
        <name>GTP</name>
        <dbReference type="ChEBI" id="CHEBI:37565"/>
        <label>1</label>
    </ligand>
</feature>
<feature type="transmembrane region" description="Helical" evidence="16">
    <location>
        <begin position="510"/>
        <end position="533"/>
    </location>
</feature>
<evidence type="ECO:0000256" key="9">
    <source>
        <dbReference type="ARBA" id="ARBA00023004"/>
    </source>
</evidence>
<keyword evidence="8 16" id="KW-1133">Transmembrane helix</keyword>
<evidence type="ECO:0000313" key="18">
    <source>
        <dbReference type="EMBL" id="HIU37023.1"/>
    </source>
</evidence>
<dbReference type="GO" id="GO:0015093">
    <property type="term" value="F:ferrous iron transmembrane transporter activity"/>
    <property type="evidence" value="ECO:0007669"/>
    <property type="project" value="UniProtKB-UniRule"/>
</dbReference>
<evidence type="ECO:0000256" key="15">
    <source>
        <dbReference type="PIRSR" id="PIRSR603373-2"/>
    </source>
</evidence>
<feature type="transmembrane region" description="Helical" evidence="16">
    <location>
        <begin position="760"/>
        <end position="782"/>
    </location>
</feature>
<feature type="binding site" evidence="14">
    <location>
        <begin position="229"/>
        <end position="232"/>
    </location>
    <ligand>
        <name>GTP</name>
        <dbReference type="ChEBI" id="CHEBI:37565"/>
        <label>1</label>
    </ligand>
</feature>
<feature type="binding site" evidence="15">
    <location>
        <position position="139"/>
    </location>
    <ligand>
        <name>Mg(2+)</name>
        <dbReference type="ChEBI" id="CHEBI:18420"/>
        <label>2</label>
    </ligand>
</feature>
<feature type="transmembrane region" description="Helical" evidence="16">
    <location>
        <begin position="726"/>
        <end position="748"/>
    </location>
</feature>
<dbReference type="Pfam" id="PF02421">
    <property type="entry name" value="FeoB_N"/>
    <property type="match status" value="1"/>
</dbReference>
<comment type="subcellular location">
    <subcellularLocation>
        <location evidence="1 16">Cell inner membrane</location>
        <topology evidence="1 16">Multi-pass membrane protein</topology>
    </subcellularLocation>
</comment>
<evidence type="ECO:0000256" key="11">
    <source>
        <dbReference type="ARBA" id="ARBA00023134"/>
    </source>
</evidence>
<feature type="transmembrane region" description="Helical" evidence="16">
    <location>
        <begin position="576"/>
        <end position="595"/>
    </location>
</feature>
<keyword evidence="6 16" id="KW-0812">Transmembrane</keyword>
<dbReference type="PANTHER" id="PTHR43185">
    <property type="entry name" value="FERROUS IRON TRANSPORT PROTEIN B"/>
    <property type="match status" value="1"/>
</dbReference>
<keyword evidence="9 16" id="KW-0408">Iron</keyword>
<feature type="binding site" evidence="14">
    <location>
        <begin position="169"/>
        <end position="172"/>
    </location>
    <ligand>
        <name>GTP</name>
        <dbReference type="ChEBI" id="CHEBI:37565"/>
        <label>1</label>
    </ligand>
</feature>
<evidence type="ECO:0000256" key="2">
    <source>
        <dbReference type="ARBA" id="ARBA00022448"/>
    </source>
</evidence>
<proteinExistence type="inferred from homology"/>
<dbReference type="InterPro" id="IPR008988">
    <property type="entry name" value="Transcriptional_repressor_C"/>
</dbReference>
<feature type="transmembrane region" description="Helical" evidence="16">
    <location>
        <begin position="634"/>
        <end position="655"/>
    </location>
</feature>
<gene>
    <name evidence="18" type="primary">feoB</name>
    <name evidence="18" type="ORF">IAC56_01950</name>
</gene>
<dbReference type="Gene3D" id="3.40.50.300">
    <property type="entry name" value="P-loop containing nucleotide triphosphate hydrolases"/>
    <property type="match status" value="1"/>
</dbReference>
<dbReference type="SUPFAM" id="SSF50037">
    <property type="entry name" value="C-terminal domain of transcriptional repressors"/>
    <property type="match status" value="1"/>
</dbReference>
<dbReference type="Pfam" id="PF17910">
    <property type="entry name" value="FeoB_Cyto"/>
    <property type="match status" value="1"/>
</dbReference>
<reference evidence="18" key="1">
    <citation type="submission" date="2020-10" db="EMBL/GenBank/DDBJ databases">
        <authorList>
            <person name="Gilroy R."/>
        </authorList>
    </citation>
    <scope>NUCLEOTIDE SEQUENCE</scope>
    <source>
        <strain evidence="18">7463</strain>
    </source>
</reference>
<feature type="domain" description="FeoB-type G" evidence="17">
    <location>
        <begin position="117"/>
        <end position="278"/>
    </location>
</feature>
<sequence>MPVTLNDLPIGQSATVESVGASGALRQHFLDMGLIPQATVTMVKRAPMGDPIEVRIRSYELTLRVAEAQAITITDIREAQPQQGLNTQTEEIMHPGYGEGGKYHVKEHEHPLPEGELITFALAGNQNCGKTTLFNRLTGSNQHVGNFPGVTVDRKDGSIIGHPDTQVTDLPGIYSLSPYTNEEIVSREFILKQNPKAIINIVDATNIERNLYLTMQLMELGRPMVLALNMMDEVWANGGSVRVNEMEALLGMPVVPISASRGEGIEELIDHALHVAKFQEPPAVQDFCDANDHGGAVHRCLHSIMHIIEDHAQKANIPLRFAASKIAEGDPLIVDQLDLDVNEKRTLAHIVKQMEAERGLDQASAIADMRFAFIDKVCRQTVVKPRVSREHIRSLQIDEVLTGKYTAIPSFIAIMALVFWLTFNVIGVWLNDALDWVIGLATDYTDATLAALNVNSSIHSLIIDAIFNGVGSVLSFLPTIVVLFFFLSFLEDSGYMARVAFVMDTLLRRIGLSGRSIVPMLIGFGCTVPGVMASRTLPSERDRKMTILLTPFMSCSAKLPIYAFFVAAFFPGNGASVMIGLYLLGIVVAVLLGYLMKNSIFKGEAVPFVMELPNYRMPGAKNVMLLLWDKAKDFLQRAFTVIFVATIVIWFLQTFDFHLNPVEDSQASILAVIAGWISPVFAPLGFDDWRVTTALIGGFMAKESVVSSLSVLFGSTEALTAAMSGLTALALLVFCLLYTPCVASIATIKRELGGQWAVGVAVFQCVIAWVVAFIVRLIGLALGY</sequence>
<evidence type="ECO:0000256" key="14">
    <source>
        <dbReference type="PIRSR" id="PIRSR603373-1"/>
    </source>
</evidence>
<dbReference type="InterPro" id="IPR038157">
    <property type="entry name" value="FeoA_core_dom"/>
</dbReference>
<dbReference type="InterPro" id="IPR011640">
    <property type="entry name" value="Fe2_transport_prot_B_C"/>
</dbReference>
<feature type="binding site" evidence="15">
    <location>
        <position position="138"/>
    </location>
    <ligand>
        <name>Mg(2+)</name>
        <dbReference type="ChEBI" id="CHEBI:18420"/>
        <label>2</label>
    </ligand>
</feature>
<protein>
    <recommendedName>
        <fullName evidence="13 16">Ferrous iron transport protein B</fullName>
    </recommendedName>
</protein>
<evidence type="ECO:0000256" key="10">
    <source>
        <dbReference type="ARBA" id="ARBA00023065"/>
    </source>
</evidence>
<dbReference type="GO" id="GO:0005886">
    <property type="term" value="C:plasma membrane"/>
    <property type="evidence" value="ECO:0007669"/>
    <property type="project" value="UniProtKB-SubCell"/>
</dbReference>
<name>A0A9D1IH93_9BURK</name>
<dbReference type="Gene3D" id="1.10.287.1770">
    <property type="match status" value="1"/>
</dbReference>
<dbReference type="InterPro" id="IPR007167">
    <property type="entry name" value="Fe-transptr_FeoA-like"/>
</dbReference>
<accession>A0A9D1IH93</accession>
<dbReference type="InterPro" id="IPR050860">
    <property type="entry name" value="FeoB_GTPase"/>
</dbReference>
<evidence type="ECO:0000256" key="8">
    <source>
        <dbReference type="ARBA" id="ARBA00022989"/>
    </source>
</evidence>
<comment type="caution">
    <text evidence="18">The sequence shown here is derived from an EMBL/GenBank/DDBJ whole genome shotgun (WGS) entry which is preliminary data.</text>
</comment>
<comment type="similarity">
    <text evidence="16">Belongs to the TRAFAC class TrmE-Era-EngA-EngB-Septin-like GTPase superfamily. FeoB GTPase (TC 9.A.8) family.</text>
</comment>
<dbReference type="GO" id="GO:0005525">
    <property type="term" value="F:GTP binding"/>
    <property type="evidence" value="ECO:0007669"/>
    <property type="project" value="UniProtKB-KW"/>
</dbReference>
<keyword evidence="15" id="KW-0460">Magnesium</keyword>
<dbReference type="CDD" id="cd01879">
    <property type="entry name" value="FeoB"/>
    <property type="match status" value="1"/>
</dbReference>
<feature type="transmembrane region" description="Helical" evidence="16">
    <location>
        <begin position="667"/>
        <end position="686"/>
    </location>
</feature>
<evidence type="ECO:0000256" key="12">
    <source>
        <dbReference type="ARBA" id="ARBA00023136"/>
    </source>
</evidence>
<dbReference type="Proteomes" id="UP000824083">
    <property type="component" value="Unassembled WGS sequence"/>
</dbReference>
<feature type="transmembrane region" description="Helical" evidence="16">
    <location>
        <begin position="545"/>
        <end position="570"/>
    </location>
</feature>
<keyword evidence="3" id="KW-1003">Cell membrane</keyword>
<evidence type="ECO:0000256" key="3">
    <source>
        <dbReference type="ARBA" id="ARBA00022475"/>
    </source>
</evidence>
<dbReference type="Pfam" id="PF07664">
    <property type="entry name" value="FeoB_C"/>
    <property type="match status" value="1"/>
</dbReference>
<evidence type="ECO:0000259" key="17">
    <source>
        <dbReference type="PROSITE" id="PS51711"/>
    </source>
</evidence>
<dbReference type="FunFam" id="3.40.50.300:FF:000426">
    <property type="entry name" value="Ferrous iron transport protein B"/>
    <property type="match status" value="1"/>
</dbReference>
<dbReference type="Pfam" id="PF04023">
    <property type="entry name" value="FeoA"/>
    <property type="match status" value="1"/>
</dbReference>
<keyword evidence="11 14" id="KW-0342">GTP-binding</keyword>
<dbReference type="PROSITE" id="PS51711">
    <property type="entry name" value="G_FEOB"/>
    <property type="match status" value="1"/>
</dbReference>
<keyword evidence="7 14" id="KW-0547">Nucleotide-binding</keyword>
<feature type="transmembrane region" description="Helical" evidence="16">
    <location>
        <begin position="411"/>
        <end position="430"/>
    </location>
</feature>
<comment type="function">
    <text evidence="16">Probable transporter of a GTP-driven Fe(2+) uptake system.</text>
</comment>
<keyword evidence="12 16" id="KW-0472">Membrane</keyword>
<keyword evidence="2 16" id="KW-0813">Transport</keyword>
<dbReference type="SUPFAM" id="SSF52540">
    <property type="entry name" value="P-loop containing nucleoside triphosphate hydrolases"/>
    <property type="match status" value="1"/>
</dbReference>
<evidence type="ECO:0000256" key="1">
    <source>
        <dbReference type="ARBA" id="ARBA00004429"/>
    </source>
</evidence>
<dbReference type="InterPro" id="IPR041069">
    <property type="entry name" value="FeoB_Cyto"/>
</dbReference>
<dbReference type="InterPro" id="IPR027417">
    <property type="entry name" value="P-loop_NTPase"/>
</dbReference>
<dbReference type="SMART" id="SM00899">
    <property type="entry name" value="FeoA"/>
    <property type="match status" value="1"/>
</dbReference>
<feature type="binding site" evidence="14">
    <location>
        <begin position="149"/>
        <end position="153"/>
    </location>
    <ligand>
        <name>GTP</name>
        <dbReference type="ChEBI" id="CHEBI:37565"/>
        <label>1</label>
    </ligand>
</feature>
<dbReference type="PANTHER" id="PTHR43185:SF1">
    <property type="entry name" value="FE(2+) TRANSPORTER FEOB"/>
    <property type="match status" value="1"/>
</dbReference>
<evidence type="ECO:0000256" key="6">
    <source>
        <dbReference type="ARBA" id="ARBA00022692"/>
    </source>
</evidence>
<evidence type="ECO:0000256" key="4">
    <source>
        <dbReference type="ARBA" id="ARBA00022496"/>
    </source>
</evidence>
<dbReference type="InterPro" id="IPR003373">
    <property type="entry name" value="Fe2_transport_prot-B"/>
</dbReference>
<feature type="binding site" evidence="15">
    <location>
        <position position="135"/>
    </location>
    <ligand>
        <name>Mg(2+)</name>
        <dbReference type="ChEBI" id="CHEBI:18420"/>
        <label>2</label>
    </ligand>
</feature>
<keyword evidence="5" id="KW-0997">Cell inner membrane</keyword>